<dbReference type="PANTHER" id="PTHR43248:SF29">
    <property type="entry name" value="TRIPEPTIDYL AMINOPEPTIDASE"/>
    <property type="match status" value="1"/>
</dbReference>
<evidence type="ECO:0000313" key="7">
    <source>
        <dbReference type="EMBL" id="KOG91856.1"/>
    </source>
</evidence>
<dbReference type="InterPro" id="IPR013595">
    <property type="entry name" value="Pept_S33_TAP-like_C"/>
</dbReference>
<proteinExistence type="inferred from homology"/>
<keyword evidence="2 5" id="KW-0732">Signal</keyword>
<dbReference type="GO" id="GO:0016787">
    <property type="term" value="F:hydrolase activity"/>
    <property type="evidence" value="ECO:0007669"/>
    <property type="project" value="UniProtKB-KW"/>
</dbReference>
<evidence type="ECO:0000256" key="1">
    <source>
        <dbReference type="ARBA" id="ARBA00010088"/>
    </source>
</evidence>
<feature type="compositionally biased region" description="Polar residues" evidence="4">
    <location>
        <begin position="36"/>
        <end position="45"/>
    </location>
</feature>
<feature type="domain" description="Peptidase S33 tripeptidyl aminopeptidase-like C-terminal" evidence="6">
    <location>
        <begin position="401"/>
        <end position="502"/>
    </location>
</feature>
<feature type="chain" id="PRO_5046854584" evidence="5">
    <location>
        <begin position="27"/>
        <end position="509"/>
    </location>
</feature>
<dbReference type="Gene3D" id="3.40.50.1820">
    <property type="entry name" value="alpha/beta hydrolase"/>
    <property type="match status" value="1"/>
</dbReference>
<dbReference type="RefSeq" id="WP_030889595.1">
    <property type="nucleotide sequence ID" value="NZ_JBIRHZ010000002.1"/>
</dbReference>
<evidence type="ECO:0000256" key="4">
    <source>
        <dbReference type="SAM" id="MobiDB-lite"/>
    </source>
</evidence>
<keyword evidence="3 7" id="KW-0378">Hydrolase</keyword>
<dbReference type="PANTHER" id="PTHR43248">
    <property type="entry name" value="2-SUCCINYL-6-HYDROXY-2,4-CYCLOHEXADIENE-1-CARBOXYLATE SYNTHASE"/>
    <property type="match status" value="1"/>
</dbReference>
<organism evidence="7 8">
    <name type="scientific">Streptomyces varsoviensis</name>
    <dbReference type="NCBI Taxonomy" id="67373"/>
    <lineage>
        <taxon>Bacteria</taxon>
        <taxon>Bacillati</taxon>
        <taxon>Actinomycetota</taxon>
        <taxon>Actinomycetes</taxon>
        <taxon>Kitasatosporales</taxon>
        <taxon>Streptomycetaceae</taxon>
        <taxon>Streptomyces</taxon>
    </lineage>
</organism>
<evidence type="ECO:0000256" key="3">
    <source>
        <dbReference type="ARBA" id="ARBA00022801"/>
    </source>
</evidence>
<dbReference type="Proteomes" id="UP000037020">
    <property type="component" value="Unassembled WGS sequence"/>
</dbReference>
<dbReference type="SUPFAM" id="SSF53474">
    <property type="entry name" value="alpha/beta-Hydrolases"/>
    <property type="match status" value="1"/>
</dbReference>
<dbReference type="Pfam" id="PF08386">
    <property type="entry name" value="Abhydrolase_4"/>
    <property type="match status" value="1"/>
</dbReference>
<keyword evidence="8" id="KW-1185">Reference proteome</keyword>
<accession>A0ABR5JFL0</accession>
<comment type="similarity">
    <text evidence="1">Belongs to the peptidase S33 family.</text>
</comment>
<feature type="signal peptide" evidence="5">
    <location>
        <begin position="1"/>
        <end position="26"/>
    </location>
</feature>
<dbReference type="EMBL" id="LGUT01000067">
    <property type="protein sequence ID" value="KOG91856.1"/>
    <property type="molecule type" value="Genomic_DNA"/>
</dbReference>
<evidence type="ECO:0000256" key="2">
    <source>
        <dbReference type="ARBA" id="ARBA00022729"/>
    </source>
</evidence>
<sequence>MRKTWFAALAVAVGATGVTAVTAVTAASGVSQTATRSTPRHSQASSPPPSPLRWGACPSPTEAALRCARLAVPLDYRHPDGRKINIEVSRLASTKPSDTKPSEKRGVLLLNPGGPGLPGLPVPALMKLPEKVRERYDVIGFDPRGVGQSTPVTCGFTRAQGAVASNPPHPGNAADVARQAATAKRLAAQCATSKTADLLPHITTANTARDMDRIRAALGVPKISYYGESYGTYLGAVYTTLFPHRGDRIVLDSSLPPEGYDVEALRGQGAGFETRFPDFAKFAAAAPRRYHLGSTPAAVRAKYFQLAARLDKKPVQGYSGTDFRYVTAGLLRADSDRSKLAETWHALDTNQPPPDSGGAGGGAYSDNYPASYLGVICGDSRWPTSVATYQHNVAVDRVRYPMYGAITADIRPCAFWPAPAEPKVRITDRGPSDVLMVQNLRDPATPLSGALRTRRALGERARMVTVDQGGHVAYLTGSNACGNDAVTDYLVTGKRPAHDTRCSAQPAAP</sequence>
<evidence type="ECO:0000259" key="6">
    <source>
        <dbReference type="Pfam" id="PF08386"/>
    </source>
</evidence>
<dbReference type="InterPro" id="IPR051601">
    <property type="entry name" value="Serine_prot/Carboxylest_S33"/>
</dbReference>
<comment type="caution">
    <text evidence="7">The sequence shown here is derived from an EMBL/GenBank/DDBJ whole genome shotgun (WGS) entry which is preliminary data.</text>
</comment>
<protein>
    <submittedName>
        <fullName evidence="7">Hydrolase</fullName>
    </submittedName>
</protein>
<feature type="region of interest" description="Disordered" evidence="4">
    <location>
        <begin position="29"/>
        <end position="53"/>
    </location>
</feature>
<evidence type="ECO:0000256" key="5">
    <source>
        <dbReference type="SAM" id="SignalP"/>
    </source>
</evidence>
<gene>
    <name evidence="7" type="ORF">ADK38_00890</name>
</gene>
<reference evidence="7 8" key="1">
    <citation type="submission" date="2015-07" db="EMBL/GenBank/DDBJ databases">
        <authorList>
            <person name="Ju K.-S."/>
            <person name="Doroghazi J.R."/>
            <person name="Metcalf W.W."/>
        </authorList>
    </citation>
    <scope>NUCLEOTIDE SEQUENCE [LARGE SCALE GENOMIC DNA]</scope>
    <source>
        <strain evidence="7 8">NRRL B-3589</strain>
    </source>
</reference>
<name>A0ABR5JFL0_9ACTN</name>
<dbReference type="InterPro" id="IPR029058">
    <property type="entry name" value="AB_hydrolase_fold"/>
</dbReference>
<evidence type="ECO:0000313" key="8">
    <source>
        <dbReference type="Proteomes" id="UP000037020"/>
    </source>
</evidence>